<accession>D3TSK0</accession>
<name>D3TSK0_GLOMM</name>
<keyword evidence="1" id="KW-0812">Transmembrane</keyword>
<dbReference type="AlphaFoldDB" id="D3TSK0"/>
<evidence type="ECO:0000313" key="2">
    <source>
        <dbReference type="EMBL" id="ADD20678.1"/>
    </source>
</evidence>
<evidence type="ECO:0000256" key="1">
    <source>
        <dbReference type="SAM" id="Phobius"/>
    </source>
</evidence>
<sequence length="50" mass="5810">MSLLFLLLDPFRYFSFLFYFIFLSLFHRAYAMRAVGAAYDACPAAALTIY</sequence>
<dbReference type="EMBL" id="EZ424402">
    <property type="protein sequence ID" value="ADD20678.1"/>
    <property type="molecule type" value="mRNA"/>
</dbReference>
<proteinExistence type="evidence at transcript level"/>
<feature type="transmembrane region" description="Helical" evidence="1">
    <location>
        <begin position="12"/>
        <end position="30"/>
    </location>
</feature>
<organism evidence="2">
    <name type="scientific">Glossina morsitans morsitans</name>
    <name type="common">Savannah tsetse fly</name>
    <dbReference type="NCBI Taxonomy" id="37546"/>
    <lineage>
        <taxon>Eukaryota</taxon>
        <taxon>Metazoa</taxon>
        <taxon>Ecdysozoa</taxon>
        <taxon>Arthropoda</taxon>
        <taxon>Hexapoda</taxon>
        <taxon>Insecta</taxon>
        <taxon>Pterygota</taxon>
        <taxon>Neoptera</taxon>
        <taxon>Endopterygota</taxon>
        <taxon>Diptera</taxon>
        <taxon>Brachycera</taxon>
        <taxon>Muscomorpha</taxon>
        <taxon>Hippoboscoidea</taxon>
        <taxon>Glossinidae</taxon>
        <taxon>Glossina</taxon>
    </lineage>
</organism>
<reference evidence="2" key="1">
    <citation type="journal article" date="2010" name="BMC Genomics">
        <title>An insight into the sialome of Glossina morsitans morsitans.</title>
        <authorList>
            <person name="Alves-Silva J."/>
            <person name="Ribeiro J.M."/>
            <person name="Van Den Abbeele J."/>
            <person name="Attardo G."/>
            <person name="Hao Z."/>
            <person name="Haines L.R."/>
            <person name="Soares M.B."/>
            <person name="Berriman M."/>
            <person name="Aksoy S."/>
            <person name="Lehane M.J."/>
        </authorList>
    </citation>
    <scope>NUCLEOTIDE SEQUENCE</scope>
    <source>
        <tissue evidence="2">Salivary gland</tissue>
    </source>
</reference>
<keyword evidence="1" id="KW-0472">Membrane</keyword>
<keyword evidence="1" id="KW-1133">Transmembrane helix</keyword>
<protein>
    <submittedName>
        <fullName evidence="2">Hypothetical secreted peptide</fullName>
    </submittedName>
</protein>
<reference evidence="2" key="2">
    <citation type="submission" date="2010-01" db="EMBL/GenBank/DDBJ databases">
        <authorList>
            <consortium name="International Glossina Genome Initiative"/>
            <person name="da Silva J."/>
            <person name="Ribeiro J.M.C."/>
            <person name="Abbeele J.V."/>
            <person name="Attardo G."/>
            <person name="Hao Z."/>
            <person name="Haines L.R."/>
            <person name="Soares M.B."/>
            <person name="Berriman M."/>
            <person name="Aksoy S."/>
            <person name="Lehane M.J."/>
        </authorList>
    </citation>
    <scope>NUCLEOTIDE SEQUENCE</scope>
    <source>
        <tissue evidence="2">Salivary gland</tissue>
    </source>
</reference>